<reference evidence="2" key="1">
    <citation type="journal article" date="2020" name="New Phytol.">
        <title>Comparative genomics reveals dynamic genome evolution in host specialist ectomycorrhizal fungi.</title>
        <authorList>
            <person name="Lofgren L.A."/>
            <person name="Nguyen N.H."/>
            <person name="Vilgalys R."/>
            <person name="Ruytinx J."/>
            <person name="Liao H.L."/>
            <person name="Branco S."/>
            <person name="Kuo A."/>
            <person name="LaButti K."/>
            <person name="Lipzen A."/>
            <person name="Andreopoulos W."/>
            <person name="Pangilinan J."/>
            <person name="Riley R."/>
            <person name="Hundley H."/>
            <person name="Na H."/>
            <person name="Barry K."/>
            <person name="Grigoriev I.V."/>
            <person name="Stajich J.E."/>
            <person name="Kennedy P.G."/>
        </authorList>
    </citation>
    <scope>NUCLEOTIDE SEQUENCE</scope>
    <source>
        <strain evidence="2">FC423</strain>
    </source>
</reference>
<proteinExistence type="predicted"/>
<evidence type="ECO:0000313" key="3">
    <source>
        <dbReference type="Proteomes" id="UP000823399"/>
    </source>
</evidence>
<organism evidence="2 3">
    <name type="scientific">Suillus discolor</name>
    <dbReference type="NCBI Taxonomy" id="1912936"/>
    <lineage>
        <taxon>Eukaryota</taxon>
        <taxon>Fungi</taxon>
        <taxon>Dikarya</taxon>
        <taxon>Basidiomycota</taxon>
        <taxon>Agaricomycotina</taxon>
        <taxon>Agaricomycetes</taxon>
        <taxon>Agaricomycetidae</taxon>
        <taxon>Boletales</taxon>
        <taxon>Suillineae</taxon>
        <taxon>Suillaceae</taxon>
        <taxon>Suillus</taxon>
    </lineage>
</organism>
<keyword evidence="1" id="KW-0732">Signal</keyword>
<keyword evidence="3" id="KW-1185">Reference proteome</keyword>
<comment type="caution">
    <text evidence="2">The sequence shown here is derived from an EMBL/GenBank/DDBJ whole genome shotgun (WGS) entry which is preliminary data.</text>
</comment>
<evidence type="ECO:0000256" key="1">
    <source>
        <dbReference type="SAM" id="SignalP"/>
    </source>
</evidence>
<feature type="signal peptide" evidence="1">
    <location>
        <begin position="1"/>
        <end position="21"/>
    </location>
</feature>
<feature type="chain" id="PRO_5040450396" evidence="1">
    <location>
        <begin position="22"/>
        <end position="129"/>
    </location>
</feature>
<sequence length="129" mass="14576">MMFTSRFTILALLTLLAGANAGCATCEETLYDDGVAAYVLVDTYVKSENGFTECSYMNDQDDEVTCEYANVGWMGMDAKQDVMWNELDEGCNIGLQKVGYISRFRLRQEFSSYYVFRLDQSIASSISRQ</sequence>
<dbReference type="OrthoDB" id="10395743at2759"/>
<dbReference type="Proteomes" id="UP000823399">
    <property type="component" value="Unassembled WGS sequence"/>
</dbReference>
<accession>A0A9P7EZ97</accession>
<dbReference type="EMBL" id="JABBWM010000068">
    <property type="protein sequence ID" value="KAG2096753.1"/>
    <property type="molecule type" value="Genomic_DNA"/>
</dbReference>
<protein>
    <submittedName>
        <fullName evidence="2">Uncharacterized protein</fullName>
    </submittedName>
</protein>
<dbReference type="GeneID" id="64705849"/>
<gene>
    <name evidence="2" type="ORF">F5147DRAFT_817120</name>
</gene>
<dbReference type="AlphaFoldDB" id="A0A9P7EZ97"/>
<name>A0A9P7EZ97_9AGAM</name>
<dbReference type="RefSeq" id="XP_041288345.1">
    <property type="nucleotide sequence ID" value="XM_041443590.1"/>
</dbReference>
<evidence type="ECO:0000313" key="2">
    <source>
        <dbReference type="EMBL" id="KAG2096753.1"/>
    </source>
</evidence>